<accession>A0A0B3S3X6</accession>
<organism evidence="1 2">
    <name type="scientific">Mameliella alba</name>
    <dbReference type="NCBI Taxonomy" id="561184"/>
    <lineage>
        <taxon>Bacteria</taxon>
        <taxon>Pseudomonadati</taxon>
        <taxon>Pseudomonadota</taxon>
        <taxon>Alphaproteobacteria</taxon>
        <taxon>Rhodobacterales</taxon>
        <taxon>Roseobacteraceae</taxon>
        <taxon>Mameliella</taxon>
    </lineage>
</organism>
<name>A0A0B3S3X6_9RHOB</name>
<sequence length="163" mass="17860">MSSEFPTLHMMCGKIAAGKSTLAAQLARPEGTVLITEDSWLDGLFADQMATPRDYLRCTGKLRAVMGPHVAALLDAGVSVVLDFAANTLDQRAWMRGILEATGAAHELHLLAPPDEVCLDRLRRRNASGAHPFVVTDEQFHQFSRHFMPPGPEEGFNVVRHDA</sequence>
<keyword evidence="2" id="KW-1185">Reference proteome</keyword>
<keyword evidence="1" id="KW-0808">Transferase</keyword>
<dbReference type="AlphaFoldDB" id="A0A0B3S3X6"/>
<keyword evidence="1" id="KW-0418">Kinase</keyword>
<dbReference type="OrthoDB" id="531205at2"/>
<proteinExistence type="predicted"/>
<protein>
    <submittedName>
        <fullName evidence="1">Putative kinase</fullName>
    </submittedName>
</protein>
<gene>
    <name evidence="1" type="ORF">OA50_01712</name>
</gene>
<dbReference type="SUPFAM" id="SSF52540">
    <property type="entry name" value="P-loop containing nucleoside triphosphate hydrolases"/>
    <property type="match status" value="1"/>
</dbReference>
<dbReference type="PATRIC" id="fig|1515334.3.peg.1720"/>
<evidence type="ECO:0000313" key="1">
    <source>
        <dbReference type="EMBL" id="KHQ53723.1"/>
    </source>
</evidence>
<comment type="caution">
    <text evidence="1">The sequence shown here is derived from an EMBL/GenBank/DDBJ whole genome shotgun (WGS) entry which is preliminary data.</text>
</comment>
<reference evidence="1 2" key="1">
    <citation type="submission" date="2014-10" db="EMBL/GenBank/DDBJ databases">
        <title>Genome sequence of Ponticoccus sp. strain UMTAT08 isolated from clonal culture of toxic dinoflagellate Alexandrium tamiyavanichii.</title>
        <authorList>
            <person name="Gan H.Y."/>
            <person name="Muhd D.-D."/>
            <person name="Mohd Noor M.E."/>
            <person name="Yeong Y.S."/>
            <person name="Usup G."/>
        </authorList>
    </citation>
    <scope>NUCLEOTIDE SEQUENCE [LARGE SCALE GENOMIC DNA]</scope>
    <source>
        <strain evidence="1 2">UMTAT08</strain>
    </source>
</reference>
<dbReference type="Proteomes" id="UP000030960">
    <property type="component" value="Unassembled WGS sequence"/>
</dbReference>
<dbReference type="GO" id="GO:0016301">
    <property type="term" value="F:kinase activity"/>
    <property type="evidence" value="ECO:0007669"/>
    <property type="project" value="UniProtKB-KW"/>
</dbReference>
<evidence type="ECO:0000313" key="2">
    <source>
        <dbReference type="Proteomes" id="UP000030960"/>
    </source>
</evidence>
<dbReference type="Pfam" id="PF13671">
    <property type="entry name" value="AAA_33"/>
    <property type="match status" value="1"/>
</dbReference>
<dbReference type="EMBL" id="JSUQ01000006">
    <property type="protein sequence ID" value="KHQ53723.1"/>
    <property type="molecule type" value="Genomic_DNA"/>
</dbReference>
<dbReference type="Gene3D" id="3.40.50.300">
    <property type="entry name" value="P-loop containing nucleotide triphosphate hydrolases"/>
    <property type="match status" value="1"/>
</dbReference>
<dbReference type="InterPro" id="IPR027417">
    <property type="entry name" value="P-loop_NTPase"/>
</dbReference>
<dbReference type="RefSeq" id="WP_043139745.1">
    <property type="nucleotide sequence ID" value="NZ_JSUQ01000006.1"/>
</dbReference>